<evidence type="ECO:0000313" key="4">
    <source>
        <dbReference type="WBParaSite" id="PgR081_g026_t01"/>
    </source>
</evidence>
<dbReference type="AlphaFoldDB" id="A0A915C2K5"/>
<dbReference type="WBParaSite" id="PgR081_g026_t01">
    <property type="protein sequence ID" value="PgR081_g026_t01"/>
    <property type="gene ID" value="PgR081_g026"/>
</dbReference>
<feature type="compositionally biased region" description="Polar residues" evidence="1">
    <location>
        <begin position="189"/>
        <end position="199"/>
    </location>
</feature>
<name>A0A915C2K5_PARUN</name>
<evidence type="ECO:0000256" key="1">
    <source>
        <dbReference type="SAM" id="MobiDB-lite"/>
    </source>
</evidence>
<keyword evidence="2" id="KW-1133">Transmembrane helix</keyword>
<evidence type="ECO:0000256" key="2">
    <source>
        <dbReference type="SAM" id="Phobius"/>
    </source>
</evidence>
<proteinExistence type="predicted"/>
<feature type="compositionally biased region" description="Basic and acidic residues" evidence="1">
    <location>
        <begin position="269"/>
        <end position="284"/>
    </location>
</feature>
<accession>A0A915C2K5</accession>
<keyword evidence="2" id="KW-0472">Membrane</keyword>
<keyword evidence="2" id="KW-0812">Transmembrane</keyword>
<organism evidence="3 4">
    <name type="scientific">Parascaris univalens</name>
    <name type="common">Nematode worm</name>
    <dbReference type="NCBI Taxonomy" id="6257"/>
    <lineage>
        <taxon>Eukaryota</taxon>
        <taxon>Metazoa</taxon>
        <taxon>Ecdysozoa</taxon>
        <taxon>Nematoda</taxon>
        <taxon>Chromadorea</taxon>
        <taxon>Rhabditida</taxon>
        <taxon>Spirurina</taxon>
        <taxon>Ascaridomorpha</taxon>
        <taxon>Ascaridoidea</taxon>
        <taxon>Ascarididae</taxon>
        <taxon>Parascaris</taxon>
    </lineage>
</organism>
<keyword evidence="3" id="KW-1185">Reference proteome</keyword>
<feature type="compositionally biased region" description="Polar residues" evidence="1">
    <location>
        <begin position="208"/>
        <end position="237"/>
    </location>
</feature>
<evidence type="ECO:0000313" key="3">
    <source>
        <dbReference type="Proteomes" id="UP000887569"/>
    </source>
</evidence>
<feature type="compositionally biased region" description="Basic and acidic residues" evidence="1">
    <location>
        <begin position="250"/>
        <end position="261"/>
    </location>
</feature>
<reference evidence="4" key="1">
    <citation type="submission" date="2022-11" db="UniProtKB">
        <authorList>
            <consortium name="WormBaseParasite"/>
        </authorList>
    </citation>
    <scope>IDENTIFICATION</scope>
</reference>
<sequence length="365" mass="40881">DCSYVGAMKHIVAVTIFALFFTVTDGGTNTKRDASGVNKSPCVKNLEPIDNVAMESGRGAGAWHKLRTRKEPPCEFISPSAKLTRVILIVFHFALGIIAILLFCKQQTNICSEREIIRATKVLAKESSVSPSTRSTVTLNREKQQLATIEAMRIARQLYRLRDRPTFKGRREKKKRDVEKVVRNLNVDRISTQNNAKEQSNSKETESASHTSTKNRSKSLPESYSQSSEDDFNSSLQHLRKTTLKSGSESSKREINEDSSRRSSAGHESSAERKNTETKTRRRLAWDEVEMRRHGLVTRDCTHLAPPAETPPSVAVSEYSRFGEDVRPVIIDFSSFEDSISTVPNAPPFSTTFHDDCSTANDLIT</sequence>
<dbReference type="Proteomes" id="UP000887569">
    <property type="component" value="Unplaced"/>
</dbReference>
<feature type="transmembrane region" description="Helical" evidence="2">
    <location>
        <begin position="86"/>
        <end position="103"/>
    </location>
</feature>
<protein>
    <submittedName>
        <fullName evidence="4">Uncharacterized protein</fullName>
    </submittedName>
</protein>
<feature type="region of interest" description="Disordered" evidence="1">
    <location>
        <begin position="165"/>
        <end position="284"/>
    </location>
</feature>